<dbReference type="SMART" id="SM00394">
    <property type="entry name" value="RIIa"/>
    <property type="match status" value="1"/>
</dbReference>
<evidence type="ECO:0000313" key="3">
    <source>
        <dbReference type="EMBL" id="CAG9334145.1"/>
    </source>
</evidence>
<organism evidence="3 4">
    <name type="scientific">Blepharisma stoltei</name>
    <dbReference type="NCBI Taxonomy" id="1481888"/>
    <lineage>
        <taxon>Eukaryota</taxon>
        <taxon>Sar</taxon>
        <taxon>Alveolata</taxon>
        <taxon>Ciliophora</taxon>
        <taxon>Postciliodesmatophora</taxon>
        <taxon>Heterotrichea</taxon>
        <taxon>Heterotrichida</taxon>
        <taxon>Blepharismidae</taxon>
        <taxon>Blepharisma</taxon>
    </lineage>
</organism>
<sequence length="230" mass="26444">MASKYLQQFPIPPEFPNILRDLTREILRLQPQDIIVFAAEYFKCKQAGKEFVWDEANPRAPRPCDYPKIIRKEPDKVKYSTKPGSEPKAASQVHQSHEAKPSSGPKNQEVAHEKKKSGGSESRDIAVQEHKTESKIDEKHSKEAHHKVTSETHQVITETRQVITETRHEIHIEHSEEHHEHHESHHRVEESKEHYESSMIPSLASPSEAAAKEYVEGLVDRVEKRISVQP</sequence>
<evidence type="ECO:0000313" key="4">
    <source>
        <dbReference type="Proteomes" id="UP001162131"/>
    </source>
</evidence>
<feature type="domain" description="RIIa" evidence="2">
    <location>
        <begin position="13"/>
        <end position="47"/>
    </location>
</feature>
<dbReference type="EMBL" id="CAJZBQ010000057">
    <property type="protein sequence ID" value="CAG9334145.1"/>
    <property type="molecule type" value="Genomic_DNA"/>
</dbReference>
<feature type="region of interest" description="Disordered" evidence="1">
    <location>
        <begin position="54"/>
        <end position="158"/>
    </location>
</feature>
<proteinExistence type="predicted"/>
<name>A0AAU9K2V5_9CILI</name>
<gene>
    <name evidence="3" type="ORF">BSTOLATCC_MIC59938</name>
</gene>
<feature type="region of interest" description="Disordered" evidence="1">
    <location>
        <begin position="174"/>
        <end position="210"/>
    </location>
</feature>
<keyword evidence="4" id="KW-1185">Reference proteome</keyword>
<dbReference type="Proteomes" id="UP001162131">
    <property type="component" value="Unassembled WGS sequence"/>
</dbReference>
<accession>A0AAU9K2V5</accession>
<reference evidence="3" key="1">
    <citation type="submission" date="2021-09" db="EMBL/GenBank/DDBJ databases">
        <authorList>
            <consortium name="AG Swart"/>
            <person name="Singh M."/>
            <person name="Singh A."/>
            <person name="Seah K."/>
            <person name="Emmerich C."/>
        </authorList>
    </citation>
    <scope>NUCLEOTIDE SEQUENCE</scope>
    <source>
        <strain evidence="3">ATCC30299</strain>
    </source>
</reference>
<dbReference type="CDD" id="cd22984">
    <property type="entry name" value="DD_CrRSP7-like"/>
    <property type="match status" value="1"/>
</dbReference>
<evidence type="ECO:0000259" key="2">
    <source>
        <dbReference type="SMART" id="SM00394"/>
    </source>
</evidence>
<comment type="caution">
    <text evidence="3">The sequence shown here is derived from an EMBL/GenBank/DDBJ whole genome shotgun (WGS) entry which is preliminary data.</text>
</comment>
<evidence type="ECO:0000256" key="1">
    <source>
        <dbReference type="SAM" id="MobiDB-lite"/>
    </source>
</evidence>
<dbReference type="InterPro" id="IPR003117">
    <property type="entry name" value="cAMP_dep_PK_reg_su_I/II_a/b"/>
</dbReference>
<protein>
    <recommendedName>
        <fullName evidence="2">RIIa domain-containing protein</fullName>
    </recommendedName>
</protein>
<dbReference type="Gene3D" id="1.20.890.10">
    <property type="entry name" value="cAMP-dependent protein kinase regulatory subunit, dimerization-anchoring domain"/>
    <property type="match status" value="1"/>
</dbReference>
<dbReference type="AlphaFoldDB" id="A0AAU9K2V5"/>
<feature type="compositionally biased region" description="Basic and acidic residues" evidence="1">
    <location>
        <begin position="68"/>
        <end position="78"/>
    </location>
</feature>
<feature type="compositionally biased region" description="Basic and acidic residues" evidence="1">
    <location>
        <begin position="109"/>
        <end position="150"/>
    </location>
</feature>
<dbReference type="Pfam" id="PF02197">
    <property type="entry name" value="RIIa"/>
    <property type="match status" value="1"/>
</dbReference>
<dbReference type="SUPFAM" id="SSF47391">
    <property type="entry name" value="Dimerization-anchoring domain of cAMP-dependent PK regulatory subunit"/>
    <property type="match status" value="1"/>
</dbReference>
<feature type="compositionally biased region" description="Basic and acidic residues" evidence="1">
    <location>
        <begin position="174"/>
        <end position="196"/>
    </location>
</feature>